<accession>A0A4Y2WZD2</accession>
<dbReference type="AlphaFoldDB" id="A0A4Y2WZD2"/>
<keyword evidence="3" id="KW-1185">Reference proteome</keyword>
<dbReference type="Proteomes" id="UP000499080">
    <property type="component" value="Unassembled WGS sequence"/>
</dbReference>
<reference evidence="2 3" key="1">
    <citation type="journal article" date="2019" name="Sci. Rep.">
        <title>Orb-weaving spider Araneus ventricosus genome elucidates the spidroin gene catalogue.</title>
        <authorList>
            <person name="Kono N."/>
            <person name="Nakamura H."/>
            <person name="Ohtoshi R."/>
            <person name="Moran D.A.P."/>
            <person name="Shinohara A."/>
            <person name="Yoshida Y."/>
            <person name="Fujiwara M."/>
            <person name="Mori M."/>
            <person name="Tomita M."/>
            <person name="Arakawa K."/>
        </authorList>
    </citation>
    <scope>NUCLEOTIDE SEQUENCE [LARGE SCALE GENOMIC DNA]</scope>
</reference>
<sequence length="122" mass="14153">MAMLAQLTHHEQVNLAPRISDVSLTPGRIRLSDSSKGTTRSDSDQKKRIRGFGFMNMQNRIHESESDLLIPRHLDSDSESLIRIHNLRRGYVSLWNMNDTSFGVMNAYKVFREELESMIRFD</sequence>
<protein>
    <submittedName>
        <fullName evidence="2">Uncharacterized protein</fullName>
    </submittedName>
</protein>
<proteinExistence type="predicted"/>
<comment type="caution">
    <text evidence="2">The sequence shown here is derived from an EMBL/GenBank/DDBJ whole genome shotgun (WGS) entry which is preliminary data.</text>
</comment>
<dbReference type="EMBL" id="BGPR01067943">
    <property type="protein sequence ID" value="GBO42014.1"/>
    <property type="molecule type" value="Genomic_DNA"/>
</dbReference>
<evidence type="ECO:0000313" key="2">
    <source>
        <dbReference type="EMBL" id="GBO42014.1"/>
    </source>
</evidence>
<name>A0A4Y2WZD2_ARAVE</name>
<evidence type="ECO:0000313" key="3">
    <source>
        <dbReference type="Proteomes" id="UP000499080"/>
    </source>
</evidence>
<evidence type="ECO:0000256" key="1">
    <source>
        <dbReference type="SAM" id="MobiDB-lite"/>
    </source>
</evidence>
<feature type="region of interest" description="Disordered" evidence="1">
    <location>
        <begin position="27"/>
        <end position="46"/>
    </location>
</feature>
<gene>
    <name evidence="2" type="ORF">AVEN_247276_1</name>
</gene>
<organism evidence="2 3">
    <name type="scientific">Araneus ventricosus</name>
    <name type="common">Orbweaver spider</name>
    <name type="synonym">Epeira ventricosa</name>
    <dbReference type="NCBI Taxonomy" id="182803"/>
    <lineage>
        <taxon>Eukaryota</taxon>
        <taxon>Metazoa</taxon>
        <taxon>Ecdysozoa</taxon>
        <taxon>Arthropoda</taxon>
        <taxon>Chelicerata</taxon>
        <taxon>Arachnida</taxon>
        <taxon>Araneae</taxon>
        <taxon>Araneomorphae</taxon>
        <taxon>Entelegynae</taxon>
        <taxon>Araneoidea</taxon>
        <taxon>Araneidae</taxon>
        <taxon>Araneus</taxon>
    </lineage>
</organism>